<comment type="caution">
    <text evidence="2">The sequence shown here is derived from an EMBL/GenBank/DDBJ whole genome shotgun (WGS) entry which is preliminary data.</text>
</comment>
<evidence type="ECO:0000259" key="1">
    <source>
        <dbReference type="Pfam" id="PF00534"/>
    </source>
</evidence>
<sequence>LAPVVTDIPANRPWVHDGENGFLIPVREYEMLADGIIRLLEDEGLRKKFGEAGRAIVIEKAEHEEQMARVERIYGELRCSRS</sequence>
<protein>
    <recommendedName>
        <fullName evidence="1">Glycosyl transferase family 1 domain-containing protein</fullName>
    </recommendedName>
</protein>
<name>X1KZC3_9ZZZZ</name>
<proteinExistence type="predicted"/>
<dbReference type="Gene3D" id="3.40.50.2000">
    <property type="entry name" value="Glycogen Phosphorylase B"/>
    <property type="match status" value="2"/>
</dbReference>
<reference evidence="2" key="1">
    <citation type="journal article" date="2014" name="Front. Microbiol.">
        <title>High frequency of phylogenetically diverse reductive dehalogenase-homologous genes in deep subseafloor sedimentary metagenomes.</title>
        <authorList>
            <person name="Kawai M."/>
            <person name="Futagami T."/>
            <person name="Toyoda A."/>
            <person name="Takaki Y."/>
            <person name="Nishi S."/>
            <person name="Hori S."/>
            <person name="Arai W."/>
            <person name="Tsubouchi T."/>
            <person name="Morono Y."/>
            <person name="Uchiyama I."/>
            <person name="Ito T."/>
            <person name="Fujiyama A."/>
            <person name="Inagaki F."/>
            <person name="Takami H."/>
        </authorList>
    </citation>
    <scope>NUCLEOTIDE SEQUENCE</scope>
    <source>
        <strain evidence="2">Expedition CK06-06</strain>
    </source>
</reference>
<dbReference type="Pfam" id="PF00534">
    <property type="entry name" value="Glycos_transf_1"/>
    <property type="match status" value="1"/>
</dbReference>
<dbReference type="AlphaFoldDB" id="X1KZC3"/>
<gene>
    <name evidence="2" type="ORF">S06H3_18092</name>
</gene>
<dbReference type="EMBL" id="BARV01009113">
    <property type="protein sequence ID" value="GAI12432.1"/>
    <property type="molecule type" value="Genomic_DNA"/>
</dbReference>
<organism evidence="2">
    <name type="scientific">marine sediment metagenome</name>
    <dbReference type="NCBI Taxonomy" id="412755"/>
    <lineage>
        <taxon>unclassified sequences</taxon>
        <taxon>metagenomes</taxon>
        <taxon>ecological metagenomes</taxon>
    </lineage>
</organism>
<evidence type="ECO:0000313" key="2">
    <source>
        <dbReference type="EMBL" id="GAI12432.1"/>
    </source>
</evidence>
<accession>X1KZC3</accession>
<feature type="domain" description="Glycosyl transferase family 1" evidence="1">
    <location>
        <begin position="2"/>
        <end position="54"/>
    </location>
</feature>
<feature type="non-terminal residue" evidence="2">
    <location>
        <position position="1"/>
    </location>
</feature>
<dbReference type="GO" id="GO:0016757">
    <property type="term" value="F:glycosyltransferase activity"/>
    <property type="evidence" value="ECO:0007669"/>
    <property type="project" value="InterPro"/>
</dbReference>
<dbReference type="InterPro" id="IPR001296">
    <property type="entry name" value="Glyco_trans_1"/>
</dbReference>
<dbReference type="SUPFAM" id="SSF53756">
    <property type="entry name" value="UDP-Glycosyltransferase/glycogen phosphorylase"/>
    <property type="match status" value="1"/>
</dbReference>